<evidence type="ECO:0000259" key="1">
    <source>
        <dbReference type="Pfam" id="PF09995"/>
    </source>
</evidence>
<keyword evidence="3" id="KW-1185">Reference proteome</keyword>
<dbReference type="EMBL" id="JAZDQT010000002">
    <property type="protein sequence ID" value="MEE1946356.1"/>
    <property type="molecule type" value="Genomic_DNA"/>
</dbReference>
<name>A0ABU7IAH2_9SPHI</name>
<dbReference type="GO" id="GO:0016491">
    <property type="term" value="F:oxidoreductase activity"/>
    <property type="evidence" value="ECO:0007669"/>
    <property type="project" value="UniProtKB-KW"/>
</dbReference>
<sequence length="274" mass="31551">MVLEKENTSYFVDENSIVRQIWGSSDTILLIFAGAAAEFALNKAVDWLYFTGKLPADPLKRLFSTVSYARQIVFASYSDALLAIDKIASIHKGVENQRGQNIPDWAYRDVLYLLIDYSIRAYELLERKLDMAEKEEVFDVFYRLGTRMRLKDLPNNYEQWLVQRNSALATNLQYGDFTKDLYLQYRKHLGALRFFILKQAQRLLVPQKVNELLGFGKNPLAVVILGSYKMSRLVGLQQLLKNALLPVAYKEEIKALDAFAYRTSSKRTVIQTPL</sequence>
<evidence type="ECO:0000313" key="3">
    <source>
        <dbReference type="Proteomes" id="UP001336835"/>
    </source>
</evidence>
<gene>
    <name evidence="2" type="ORF">VRU48_14620</name>
</gene>
<dbReference type="EC" id="1.-.-.-" evidence="2"/>
<keyword evidence="2" id="KW-0560">Oxidoreductase</keyword>
<accession>A0ABU7IAH2</accession>
<dbReference type="Proteomes" id="UP001336835">
    <property type="component" value="Unassembled WGS sequence"/>
</dbReference>
<dbReference type="RefSeq" id="WP_330108657.1">
    <property type="nucleotide sequence ID" value="NZ_JAZDQT010000002.1"/>
</dbReference>
<proteinExistence type="predicted"/>
<feature type="domain" description="ER-bound oxygenase mpaB/mpaB'/Rubber oxygenase catalytic" evidence="1">
    <location>
        <begin position="51"/>
        <end position="217"/>
    </location>
</feature>
<protein>
    <submittedName>
        <fullName evidence="2">Oxygenase MpaB family protein</fullName>
        <ecNumber evidence="2">1.-.-.-</ecNumber>
    </submittedName>
</protein>
<dbReference type="Pfam" id="PF09995">
    <property type="entry name" value="MPAB_Lcp_cat"/>
    <property type="match status" value="1"/>
</dbReference>
<reference evidence="2 3" key="1">
    <citation type="submission" date="2024-01" db="EMBL/GenBank/DDBJ databases">
        <title>Pedobacter sp. nov., isolated from fresh soil.</title>
        <authorList>
            <person name="Le N.T.T."/>
        </authorList>
    </citation>
    <scope>NUCLEOTIDE SEQUENCE [LARGE SCALE GENOMIC DNA]</scope>
    <source>
        <strain evidence="2 3">KR3-3</strain>
    </source>
</reference>
<organism evidence="2 3">
    <name type="scientific">Pedobacter albus</name>
    <dbReference type="NCBI Taxonomy" id="3113905"/>
    <lineage>
        <taxon>Bacteria</taxon>
        <taxon>Pseudomonadati</taxon>
        <taxon>Bacteroidota</taxon>
        <taxon>Sphingobacteriia</taxon>
        <taxon>Sphingobacteriales</taxon>
        <taxon>Sphingobacteriaceae</taxon>
        <taxon>Pedobacter</taxon>
    </lineage>
</organism>
<comment type="caution">
    <text evidence="2">The sequence shown here is derived from an EMBL/GenBank/DDBJ whole genome shotgun (WGS) entry which is preliminary data.</text>
</comment>
<evidence type="ECO:0000313" key="2">
    <source>
        <dbReference type="EMBL" id="MEE1946356.1"/>
    </source>
</evidence>
<dbReference type="InterPro" id="IPR018713">
    <property type="entry name" value="MPAB/Lcp_cat_dom"/>
</dbReference>